<comment type="caution">
    <text evidence="1">The sequence shown here is derived from an EMBL/GenBank/DDBJ whole genome shotgun (WGS) entry which is preliminary data.</text>
</comment>
<evidence type="ECO:0000313" key="1">
    <source>
        <dbReference type="EMBL" id="KAG0561869.1"/>
    </source>
</evidence>
<dbReference type="EMBL" id="CM026430">
    <property type="protein sequence ID" value="KAG0561869.1"/>
    <property type="molecule type" value="Genomic_DNA"/>
</dbReference>
<accession>A0A8T0GU36</accession>
<organism evidence="1 2">
    <name type="scientific">Ceratodon purpureus</name>
    <name type="common">Fire moss</name>
    <name type="synonym">Dicranum purpureum</name>
    <dbReference type="NCBI Taxonomy" id="3225"/>
    <lineage>
        <taxon>Eukaryota</taxon>
        <taxon>Viridiplantae</taxon>
        <taxon>Streptophyta</taxon>
        <taxon>Embryophyta</taxon>
        <taxon>Bryophyta</taxon>
        <taxon>Bryophytina</taxon>
        <taxon>Bryopsida</taxon>
        <taxon>Dicranidae</taxon>
        <taxon>Pseudoditrichales</taxon>
        <taxon>Ditrichaceae</taxon>
        <taxon>Ceratodon</taxon>
    </lineage>
</organism>
<protein>
    <submittedName>
        <fullName evidence="1">Uncharacterized protein</fullName>
    </submittedName>
</protein>
<keyword evidence="2" id="KW-1185">Reference proteome</keyword>
<proteinExistence type="predicted"/>
<sequence>MSAHVKAIDLVVIDLVSRLRSTTETSSDQFGLCGVVCFLAREFEIGEGGEVEEPVGSCSIGFQGWTLSGSRQE</sequence>
<gene>
    <name evidence="1" type="ORF">KC19_9G099200</name>
</gene>
<dbReference type="AlphaFoldDB" id="A0A8T0GU36"/>
<evidence type="ECO:0000313" key="2">
    <source>
        <dbReference type="Proteomes" id="UP000822688"/>
    </source>
</evidence>
<dbReference type="Proteomes" id="UP000822688">
    <property type="component" value="Chromosome 9"/>
</dbReference>
<reference evidence="1" key="1">
    <citation type="submission" date="2020-06" db="EMBL/GenBank/DDBJ databases">
        <title>WGS assembly of Ceratodon purpureus strain R40.</title>
        <authorList>
            <person name="Carey S.B."/>
            <person name="Jenkins J."/>
            <person name="Shu S."/>
            <person name="Lovell J.T."/>
            <person name="Sreedasyam A."/>
            <person name="Maumus F."/>
            <person name="Tiley G.P."/>
            <person name="Fernandez-Pozo N."/>
            <person name="Barry K."/>
            <person name="Chen C."/>
            <person name="Wang M."/>
            <person name="Lipzen A."/>
            <person name="Daum C."/>
            <person name="Saski C.A."/>
            <person name="Payton A.C."/>
            <person name="Mcbreen J.C."/>
            <person name="Conrad R.E."/>
            <person name="Kollar L.M."/>
            <person name="Olsson S."/>
            <person name="Huttunen S."/>
            <person name="Landis J.B."/>
            <person name="Wickett N.J."/>
            <person name="Johnson M.G."/>
            <person name="Rensing S.A."/>
            <person name="Grimwood J."/>
            <person name="Schmutz J."/>
            <person name="Mcdaniel S.F."/>
        </authorList>
    </citation>
    <scope>NUCLEOTIDE SEQUENCE</scope>
    <source>
        <strain evidence="1">R40</strain>
    </source>
</reference>
<name>A0A8T0GU36_CERPU</name>